<evidence type="ECO:0000313" key="2">
    <source>
        <dbReference type="Proteomes" id="UP001157502"/>
    </source>
</evidence>
<accession>A0ACC2FQ89</accession>
<name>A0ACC2FQ89_DALPE</name>
<keyword evidence="2" id="KW-1185">Reference proteome</keyword>
<sequence>MSRFKGTMCSVFLLVLVQPRLVLNMDCPRNCNCSMEGDVRCVGNLTDVPRSMPQKTYRLHLNKTNVRVLNQQSLSTLPLMLHFSISHSPLDTVQPDAFQVARQLRSIKLPSNLLASLPPRVFRSLDSLEKLHLNGNRLEFIPSVLFEGLVRLIELDVSNNAVAQLAPDVFQNLSHLRFLNLGMNSLRRLPPTVFHSLTRLQYLTLYKNRLETLEPDAFKDLYNLLELRLNSNQISQIPHKVFWALGNLNYLTMSSNQLQGFPEKSFYHLPKLTKLTIYTNPLLSLPEKLMGQMPLMKEFYLFYTNLTTVPWNLFANMSRVTHLHLHLNSELMELPPDLFCCLPNIQHLSLRFNNIQDLHPDLFSKLANLTTLYLNDNRLHALSRDIFKGNPRLNVVNLGNNSFQTFQSDILSPIVELRSVTLSGNPWNCTCDIRDMAGWVRQNEGMVTDLTEVKCNSPFTLKERPLRSLSEEEFQCGFATDSMLTTTYLTECGNVYRTAEAPGTRESDAAKITRTTHLFGTLEDEHILMPPATQSPPLGPSDDRFLSLKFHSWLVMENRPEFVHNNRLKGWTYMWTLSPNQAYVGFLMALHIVLMASGVALILAAIYGMYRLNKAIGDLGAVLTNRKQLISERKQKY</sequence>
<gene>
    <name evidence="1" type="ORF">DPEC_G00273270</name>
</gene>
<reference evidence="1" key="1">
    <citation type="submission" date="2021-05" db="EMBL/GenBank/DDBJ databases">
        <authorList>
            <person name="Pan Q."/>
            <person name="Jouanno E."/>
            <person name="Zahm M."/>
            <person name="Klopp C."/>
            <person name="Cabau C."/>
            <person name="Louis A."/>
            <person name="Berthelot C."/>
            <person name="Parey E."/>
            <person name="Roest Crollius H."/>
            <person name="Montfort J."/>
            <person name="Robinson-Rechavi M."/>
            <person name="Bouchez O."/>
            <person name="Lampietro C."/>
            <person name="Lopez Roques C."/>
            <person name="Donnadieu C."/>
            <person name="Postlethwait J."/>
            <person name="Bobe J."/>
            <person name="Dillon D."/>
            <person name="Chandos A."/>
            <person name="von Hippel F."/>
            <person name="Guiguen Y."/>
        </authorList>
    </citation>
    <scope>NUCLEOTIDE SEQUENCE</scope>
    <source>
        <strain evidence="1">YG-Jan2019</strain>
    </source>
</reference>
<evidence type="ECO:0000313" key="1">
    <source>
        <dbReference type="EMBL" id="KAJ7993521.1"/>
    </source>
</evidence>
<dbReference type="Proteomes" id="UP001157502">
    <property type="component" value="Chromosome 24"/>
</dbReference>
<organism evidence="1 2">
    <name type="scientific">Dallia pectoralis</name>
    <name type="common">Alaska blackfish</name>
    <dbReference type="NCBI Taxonomy" id="75939"/>
    <lineage>
        <taxon>Eukaryota</taxon>
        <taxon>Metazoa</taxon>
        <taxon>Chordata</taxon>
        <taxon>Craniata</taxon>
        <taxon>Vertebrata</taxon>
        <taxon>Euteleostomi</taxon>
        <taxon>Actinopterygii</taxon>
        <taxon>Neopterygii</taxon>
        <taxon>Teleostei</taxon>
        <taxon>Protacanthopterygii</taxon>
        <taxon>Esociformes</taxon>
        <taxon>Umbridae</taxon>
        <taxon>Dallia</taxon>
    </lineage>
</organism>
<proteinExistence type="predicted"/>
<dbReference type="EMBL" id="CM055751">
    <property type="protein sequence ID" value="KAJ7993521.1"/>
    <property type="molecule type" value="Genomic_DNA"/>
</dbReference>
<protein>
    <submittedName>
        <fullName evidence="1">Uncharacterized protein</fullName>
    </submittedName>
</protein>
<comment type="caution">
    <text evidence="1">The sequence shown here is derived from an EMBL/GenBank/DDBJ whole genome shotgun (WGS) entry which is preliminary data.</text>
</comment>